<dbReference type="EMBL" id="ML996691">
    <property type="protein sequence ID" value="KAF2402454.1"/>
    <property type="molecule type" value="Genomic_DNA"/>
</dbReference>
<gene>
    <name evidence="1" type="ORF">EJ06DRAFT_340131</name>
</gene>
<protein>
    <submittedName>
        <fullName evidence="1">Uncharacterized protein</fullName>
    </submittedName>
</protein>
<dbReference type="Proteomes" id="UP000799640">
    <property type="component" value="Unassembled WGS sequence"/>
</dbReference>
<accession>A0A6G1I2P2</accession>
<reference evidence="1" key="1">
    <citation type="journal article" date="2020" name="Stud. Mycol.">
        <title>101 Dothideomycetes genomes: a test case for predicting lifestyles and emergence of pathogens.</title>
        <authorList>
            <person name="Haridas S."/>
            <person name="Albert R."/>
            <person name="Binder M."/>
            <person name="Bloem J."/>
            <person name="Labutti K."/>
            <person name="Salamov A."/>
            <person name="Andreopoulos B."/>
            <person name="Baker S."/>
            <person name="Barry K."/>
            <person name="Bills G."/>
            <person name="Bluhm B."/>
            <person name="Cannon C."/>
            <person name="Castanera R."/>
            <person name="Culley D."/>
            <person name="Daum C."/>
            <person name="Ezra D."/>
            <person name="Gonzalez J."/>
            <person name="Henrissat B."/>
            <person name="Kuo A."/>
            <person name="Liang C."/>
            <person name="Lipzen A."/>
            <person name="Lutzoni F."/>
            <person name="Magnuson J."/>
            <person name="Mondo S."/>
            <person name="Nolan M."/>
            <person name="Ohm R."/>
            <person name="Pangilinan J."/>
            <person name="Park H.-J."/>
            <person name="Ramirez L."/>
            <person name="Alfaro M."/>
            <person name="Sun H."/>
            <person name="Tritt A."/>
            <person name="Yoshinaga Y."/>
            <person name="Zwiers L.-H."/>
            <person name="Turgeon B."/>
            <person name="Goodwin S."/>
            <person name="Spatafora J."/>
            <person name="Crous P."/>
            <person name="Grigoriev I."/>
        </authorList>
    </citation>
    <scope>NUCLEOTIDE SEQUENCE</scope>
    <source>
        <strain evidence="1">CBS 262.69</strain>
    </source>
</reference>
<proteinExistence type="predicted"/>
<name>A0A6G1I2P2_9PEZI</name>
<dbReference type="AlphaFoldDB" id="A0A6G1I2P2"/>
<evidence type="ECO:0000313" key="2">
    <source>
        <dbReference type="Proteomes" id="UP000799640"/>
    </source>
</evidence>
<keyword evidence="2" id="KW-1185">Reference proteome</keyword>
<organism evidence="1 2">
    <name type="scientific">Trichodelitschia bisporula</name>
    <dbReference type="NCBI Taxonomy" id="703511"/>
    <lineage>
        <taxon>Eukaryota</taxon>
        <taxon>Fungi</taxon>
        <taxon>Dikarya</taxon>
        <taxon>Ascomycota</taxon>
        <taxon>Pezizomycotina</taxon>
        <taxon>Dothideomycetes</taxon>
        <taxon>Dothideomycetes incertae sedis</taxon>
        <taxon>Phaeotrichales</taxon>
        <taxon>Phaeotrichaceae</taxon>
        <taxon>Trichodelitschia</taxon>
    </lineage>
</organism>
<evidence type="ECO:0000313" key="1">
    <source>
        <dbReference type="EMBL" id="KAF2402454.1"/>
    </source>
</evidence>
<sequence>MRCLAAIKQGRVMERANRFVAFLIPMLSFSWGDGRGLGGSRGLRLLRPDVRSNASRPAGEDAVTFADGAIARPRGAVVGVLQWVEGSVVWANWSIGRGHSIFGVPIDGDGRACAGDAGEETSLVFFSGLAFLLVSGLWGSGWWGCWWMRGEPEWMLIEGWADVGKWSWGSDISRVEEVGTLDLGLGGLGSGLTGLEEKAREGGVEAQRPRWTKAPAKRGGSIACLLRLYRVKR</sequence>